<feature type="active site" description="Proton acceptor" evidence="6">
    <location>
        <position position="65"/>
    </location>
</feature>
<comment type="function">
    <text evidence="6">Involved in the regulation of the intracellular balance of NAD and NADP, and is a key enzyme in the biosynthesis of NADP. Catalyzes specifically the phosphorylation on 2'-hydroxyl of the adenosine moiety of NAD to yield NADP.</text>
</comment>
<dbReference type="GO" id="GO:0046872">
    <property type="term" value="F:metal ion binding"/>
    <property type="evidence" value="ECO:0007669"/>
    <property type="project" value="UniProtKB-UniRule"/>
</dbReference>
<dbReference type="Pfam" id="PF01513">
    <property type="entry name" value="NAD_kinase"/>
    <property type="match status" value="1"/>
</dbReference>
<dbReference type="GO" id="GO:0051287">
    <property type="term" value="F:NAD binding"/>
    <property type="evidence" value="ECO:0007669"/>
    <property type="project" value="UniProtKB-ARBA"/>
</dbReference>
<dbReference type="STRING" id="1560234.SP90_06630"/>
<dbReference type="InterPro" id="IPR017437">
    <property type="entry name" value="ATP-NAD_kinase_PpnK-typ_C"/>
</dbReference>
<comment type="catalytic activity">
    <reaction evidence="5 6">
        <text>NAD(+) + ATP = ADP + NADP(+) + H(+)</text>
        <dbReference type="Rhea" id="RHEA:18629"/>
        <dbReference type="ChEBI" id="CHEBI:15378"/>
        <dbReference type="ChEBI" id="CHEBI:30616"/>
        <dbReference type="ChEBI" id="CHEBI:57540"/>
        <dbReference type="ChEBI" id="CHEBI:58349"/>
        <dbReference type="ChEBI" id="CHEBI:456216"/>
        <dbReference type="EC" id="2.7.1.23"/>
    </reaction>
</comment>
<comment type="subcellular location">
    <subcellularLocation>
        <location evidence="6">Cytoplasm</location>
    </subcellularLocation>
</comment>
<dbReference type="GO" id="GO:0003951">
    <property type="term" value="F:NAD+ kinase activity"/>
    <property type="evidence" value="ECO:0007669"/>
    <property type="project" value="UniProtKB-UniRule"/>
</dbReference>
<dbReference type="PANTHER" id="PTHR20275">
    <property type="entry name" value="NAD KINASE"/>
    <property type="match status" value="1"/>
</dbReference>
<feature type="binding site" evidence="6">
    <location>
        <begin position="139"/>
        <end position="140"/>
    </location>
    <ligand>
        <name>NAD(+)</name>
        <dbReference type="ChEBI" id="CHEBI:57540"/>
    </ligand>
</feature>
<dbReference type="PANTHER" id="PTHR20275:SF0">
    <property type="entry name" value="NAD KINASE"/>
    <property type="match status" value="1"/>
</dbReference>
<evidence type="ECO:0000256" key="6">
    <source>
        <dbReference type="HAMAP-Rule" id="MF_00361"/>
    </source>
</evidence>
<comment type="caution">
    <text evidence="7">The sequence shown here is derived from an EMBL/GenBank/DDBJ whole genome shotgun (WGS) entry which is preliminary data.</text>
</comment>
<comment type="caution">
    <text evidence="6">Lacks conserved residue(s) required for the propagation of feature annotation.</text>
</comment>
<dbReference type="EMBL" id="JXMS01000009">
    <property type="protein sequence ID" value="OBQ52644.1"/>
    <property type="molecule type" value="Genomic_DNA"/>
</dbReference>
<dbReference type="GO" id="GO:0005737">
    <property type="term" value="C:cytoplasm"/>
    <property type="evidence" value="ECO:0007669"/>
    <property type="project" value="UniProtKB-SubCell"/>
</dbReference>
<feature type="binding site" evidence="6">
    <location>
        <position position="239"/>
    </location>
    <ligand>
        <name>NAD(+)</name>
        <dbReference type="ChEBI" id="CHEBI:57540"/>
    </ligand>
</feature>
<accession>A0A1B7XEN6</accession>
<dbReference type="GO" id="GO:0019674">
    <property type="term" value="P:NAD+ metabolic process"/>
    <property type="evidence" value="ECO:0007669"/>
    <property type="project" value="InterPro"/>
</dbReference>
<feature type="binding site" evidence="6">
    <location>
        <position position="150"/>
    </location>
    <ligand>
        <name>NAD(+)</name>
        <dbReference type="ChEBI" id="CHEBI:57540"/>
    </ligand>
</feature>
<dbReference type="HAMAP" id="MF_00361">
    <property type="entry name" value="NAD_kinase"/>
    <property type="match status" value="1"/>
</dbReference>
<proteinExistence type="inferred from homology"/>
<keyword evidence="1 6" id="KW-0808">Transferase</keyword>
<feature type="binding site" evidence="6">
    <location>
        <position position="167"/>
    </location>
    <ligand>
        <name>NAD(+)</name>
        <dbReference type="ChEBI" id="CHEBI:57540"/>
    </ligand>
</feature>
<evidence type="ECO:0000256" key="4">
    <source>
        <dbReference type="ARBA" id="ARBA00023027"/>
    </source>
</evidence>
<dbReference type="Gene3D" id="3.40.50.10330">
    <property type="entry name" value="Probable inorganic polyphosphate/atp-NAD kinase, domain 1"/>
    <property type="match status" value="1"/>
</dbReference>
<sequence length="283" mass="30345">MHHKISTICIVTKASHEEAAALGKKLLGWFAARNVQGIICENGTEQWADTRKSIQCDLVLVLGGDGTLLSVARHLVGREVPLVGINMGKVGFLAEIPSDAWEERLQAVLDGNIQFRRRLALACTVTRGDEIVCSGVAANDFVLNRGALARVVRLDLSVNGSPMGEVRADGIIVATPSGSTGYAISAGGPLVHPDMDAYSVTPVCAFLRSLYPMVLPGEHIFSAAVRSADADLFLTQDGQEGVLLQTDDVVSISKAQGGLLYAEFDDNSYYNKLLTRGFIRENC</sequence>
<dbReference type="Gene3D" id="2.60.200.30">
    <property type="entry name" value="Probable inorganic polyphosphate/atp-NAD kinase, domain 2"/>
    <property type="match status" value="1"/>
</dbReference>
<keyword evidence="4 6" id="KW-0520">NAD</keyword>
<dbReference type="Proteomes" id="UP000091979">
    <property type="component" value="Unassembled WGS sequence"/>
</dbReference>
<dbReference type="PATRIC" id="fig|1560234.3.peg.3300"/>
<dbReference type="Pfam" id="PF20143">
    <property type="entry name" value="NAD_kinase_C"/>
    <property type="match status" value="1"/>
</dbReference>
<keyword evidence="6" id="KW-0547">Nucleotide-binding</keyword>
<evidence type="ECO:0000256" key="2">
    <source>
        <dbReference type="ARBA" id="ARBA00022777"/>
    </source>
</evidence>
<feature type="binding site" evidence="6">
    <location>
        <begin position="65"/>
        <end position="66"/>
    </location>
    <ligand>
        <name>NAD(+)</name>
        <dbReference type="ChEBI" id="CHEBI:57540"/>
    </ligand>
</feature>
<name>A0A1B7XEN6_9BACT</name>
<keyword evidence="3 6" id="KW-0521">NADP</keyword>
<dbReference type="GO" id="GO:0005524">
    <property type="term" value="F:ATP binding"/>
    <property type="evidence" value="ECO:0007669"/>
    <property type="project" value="UniProtKB-KW"/>
</dbReference>
<keyword evidence="8" id="KW-1185">Reference proteome</keyword>
<dbReference type="InterPro" id="IPR002504">
    <property type="entry name" value="NADK"/>
</dbReference>
<dbReference type="RefSeq" id="WP_066853827.1">
    <property type="nucleotide sequence ID" value="NZ_JXMS01000009.1"/>
</dbReference>
<dbReference type="AlphaFoldDB" id="A0A1B7XEN6"/>
<gene>
    <name evidence="6" type="primary">nadK</name>
    <name evidence="7" type="ORF">SP90_06630</name>
</gene>
<dbReference type="InterPro" id="IPR016064">
    <property type="entry name" value="NAD/diacylglycerol_kinase_sf"/>
</dbReference>
<dbReference type="InterPro" id="IPR017438">
    <property type="entry name" value="ATP-NAD_kinase_N"/>
</dbReference>
<dbReference type="SUPFAM" id="SSF111331">
    <property type="entry name" value="NAD kinase/diacylglycerol kinase-like"/>
    <property type="match status" value="1"/>
</dbReference>
<dbReference type="OrthoDB" id="9774737at2"/>
<keyword evidence="6" id="KW-0067">ATP-binding</keyword>
<evidence type="ECO:0000256" key="5">
    <source>
        <dbReference type="ARBA" id="ARBA00047925"/>
    </source>
</evidence>
<feature type="binding site" evidence="6">
    <location>
        <position position="169"/>
    </location>
    <ligand>
        <name>NAD(+)</name>
        <dbReference type="ChEBI" id="CHEBI:57540"/>
    </ligand>
</feature>
<comment type="similarity">
    <text evidence="6">Belongs to the NAD kinase family.</text>
</comment>
<keyword evidence="6" id="KW-0963">Cytoplasm</keyword>
<organism evidence="7 8">
    <name type="scientific">Halodesulfovibrio spirochaetisodalis</name>
    <dbReference type="NCBI Taxonomy" id="1560234"/>
    <lineage>
        <taxon>Bacteria</taxon>
        <taxon>Pseudomonadati</taxon>
        <taxon>Thermodesulfobacteriota</taxon>
        <taxon>Desulfovibrionia</taxon>
        <taxon>Desulfovibrionales</taxon>
        <taxon>Desulfovibrionaceae</taxon>
        <taxon>Halodesulfovibrio</taxon>
    </lineage>
</organism>
<evidence type="ECO:0000256" key="3">
    <source>
        <dbReference type="ARBA" id="ARBA00022857"/>
    </source>
</evidence>
<dbReference type="EC" id="2.7.1.23" evidence="6"/>
<comment type="cofactor">
    <cofactor evidence="6">
        <name>a divalent metal cation</name>
        <dbReference type="ChEBI" id="CHEBI:60240"/>
    </cofactor>
</comment>
<evidence type="ECO:0000313" key="7">
    <source>
        <dbReference type="EMBL" id="OBQ52644.1"/>
    </source>
</evidence>
<reference evidence="7 8" key="1">
    <citation type="submission" date="2015-01" db="EMBL/GenBank/DDBJ databases">
        <title>Desulfovibrio sp. JC271 draft genome sequence.</title>
        <authorList>
            <person name="Shivani Y."/>
            <person name="Subhash Y."/>
            <person name="Sasikala C."/>
            <person name="Ramana C.V."/>
        </authorList>
    </citation>
    <scope>NUCLEOTIDE SEQUENCE [LARGE SCALE GENOMIC DNA]</scope>
    <source>
        <strain evidence="7 8">JC271</strain>
    </source>
</reference>
<feature type="binding site" evidence="6">
    <location>
        <begin position="180"/>
        <end position="185"/>
    </location>
    <ligand>
        <name>NAD(+)</name>
        <dbReference type="ChEBI" id="CHEBI:57540"/>
    </ligand>
</feature>
<keyword evidence="2 6" id="KW-0418">Kinase</keyword>
<evidence type="ECO:0000256" key="1">
    <source>
        <dbReference type="ARBA" id="ARBA00022679"/>
    </source>
</evidence>
<dbReference type="GO" id="GO:0006741">
    <property type="term" value="P:NADP+ biosynthetic process"/>
    <property type="evidence" value="ECO:0007669"/>
    <property type="project" value="UniProtKB-UniRule"/>
</dbReference>
<protein>
    <recommendedName>
        <fullName evidence="6">NAD kinase</fullName>
        <ecNumber evidence="6">2.7.1.23</ecNumber>
    </recommendedName>
    <alternativeName>
        <fullName evidence="6">ATP-dependent NAD kinase</fullName>
    </alternativeName>
</protein>
<evidence type="ECO:0000313" key="8">
    <source>
        <dbReference type="Proteomes" id="UP000091979"/>
    </source>
</evidence>